<organism evidence="2 3">
    <name type="scientific">Pseudanabaena galeata UHCC 0370</name>
    <dbReference type="NCBI Taxonomy" id="3110310"/>
    <lineage>
        <taxon>Bacteria</taxon>
        <taxon>Bacillati</taxon>
        <taxon>Cyanobacteriota</taxon>
        <taxon>Cyanophyceae</taxon>
        <taxon>Pseudanabaenales</taxon>
        <taxon>Pseudanabaenaceae</taxon>
        <taxon>Pseudanabaena</taxon>
    </lineage>
</organism>
<protein>
    <submittedName>
        <fullName evidence="2">Tetratricopeptide repeat protein</fullName>
    </submittedName>
</protein>
<dbReference type="RefSeq" id="WP_281009085.1">
    <property type="nucleotide sequence ID" value="NZ_JAYGIE010000003.1"/>
</dbReference>
<name>A0ABU5TDA2_9CYAN</name>
<proteinExistence type="predicted"/>
<dbReference type="EMBL" id="JAYGIE010000003">
    <property type="protein sequence ID" value="MEA5476243.1"/>
    <property type="molecule type" value="Genomic_DNA"/>
</dbReference>
<sequence>MKCPVCRAIYRPSRINEDSRSIASTSCHRCGVDLAPLICLHDLALCHHREAIQSYISGDLMEAISQNQRAIALYSSNADFYVLAGQVFALLGELEEAIAAWHKAIEINPKHPKAGELLRILGIVPLV</sequence>
<keyword evidence="1" id="KW-0802">TPR repeat</keyword>
<dbReference type="InterPro" id="IPR011990">
    <property type="entry name" value="TPR-like_helical_dom_sf"/>
</dbReference>
<reference evidence="2 3" key="1">
    <citation type="submission" date="2023-12" db="EMBL/GenBank/DDBJ databases">
        <title>Baltic Sea Cyanobacteria.</title>
        <authorList>
            <person name="Delbaje E."/>
            <person name="Fewer D.P."/>
            <person name="Shishido T.K."/>
        </authorList>
    </citation>
    <scope>NUCLEOTIDE SEQUENCE [LARGE SCALE GENOMIC DNA]</scope>
    <source>
        <strain evidence="2 3">UHCC 0370</strain>
    </source>
</reference>
<dbReference type="Proteomes" id="UP001301388">
    <property type="component" value="Unassembled WGS sequence"/>
</dbReference>
<dbReference type="SUPFAM" id="SSF48452">
    <property type="entry name" value="TPR-like"/>
    <property type="match status" value="1"/>
</dbReference>
<dbReference type="Pfam" id="PF00515">
    <property type="entry name" value="TPR_1"/>
    <property type="match status" value="1"/>
</dbReference>
<feature type="repeat" description="TPR" evidence="1">
    <location>
        <begin position="78"/>
        <end position="111"/>
    </location>
</feature>
<keyword evidence="3" id="KW-1185">Reference proteome</keyword>
<evidence type="ECO:0000313" key="2">
    <source>
        <dbReference type="EMBL" id="MEA5476243.1"/>
    </source>
</evidence>
<dbReference type="Gene3D" id="1.25.40.10">
    <property type="entry name" value="Tetratricopeptide repeat domain"/>
    <property type="match status" value="1"/>
</dbReference>
<accession>A0ABU5TDA2</accession>
<dbReference type="PROSITE" id="PS50005">
    <property type="entry name" value="TPR"/>
    <property type="match status" value="1"/>
</dbReference>
<gene>
    <name evidence="2" type="ORF">VB774_01300</name>
</gene>
<dbReference type="InterPro" id="IPR019734">
    <property type="entry name" value="TPR_rpt"/>
</dbReference>
<comment type="caution">
    <text evidence="2">The sequence shown here is derived from an EMBL/GenBank/DDBJ whole genome shotgun (WGS) entry which is preliminary data.</text>
</comment>
<dbReference type="PROSITE" id="PS50293">
    <property type="entry name" value="TPR_REGION"/>
    <property type="match status" value="1"/>
</dbReference>
<evidence type="ECO:0000313" key="3">
    <source>
        <dbReference type="Proteomes" id="UP001301388"/>
    </source>
</evidence>
<evidence type="ECO:0000256" key="1">
    <source>
        <dbReference type="PROSITE-ProRule" id="PRU00339"/>
    </source>
</evidence>
<dbReference type="SMART" id="SM00028">
    <property type="entry name" value="TPR"/>
    <property type="match status" value="2"/>
</dbReference>